<dbReference type="STRING" id="53326.A0A016SRY3"/>
<dbReference type="GO" id="GO:0008270">
    <property type="term" value="F:zinc ion binding"/>
    <property type="evidence" value="ECO:0007669"/>
    <property type="project" value="InterPro"/>
</dbReference>
<dbReference type="OrthoDB" id="10031169at2759"/>
<dbReference type="InterPro" id="IPR050344">
    <property type="entry name" value="Peptidase_M1_aminopeptidases"/>
</dbReference>
<protein>
    <recommendedName>
        <fullName evidence="6">ERAP1-like C-terminal domain-containing protein</fullName>
    </recommendedName>
</protein>
<dbReference type="Pfam" id="PF01433">
    <property type="entry name" value="Peptidase_M1"/>
    <property type="match status" value="1"/>
</dbReference>
<evidence type="ECO:0008006" key="6">
    <source>
        <dbReference type="Google" id="ProtNLM"/>
    </source>
</evidence>
<evidence type="ECO:0000259" key="3">
    <source>
        <dbReference type="Pfam" id="PF11838"/>
    </source>
</evidence>
<dbReference type="Pfam" id="PF11838">
    <property type="entry name" value="ERAP1_C"/>
    <property type="match status" value="1"/>
</dbReference>
<dbReference type="PANTHER" id="PTHR11533:SF301">
    <property type="entry name" value="AMINOPEPTIDASE"/>
    <property type="match status" value="1"/>
</dbReference>
<evidence type="ECO:0000313" key="4">
    <source>
        <dbReference type="EMBL" id="EYB93049.1"/>
    </source>
</evidence>
<dbReference type="SUPFAM" id="SSF55486">
    <property type="entry name" value="Metalloproteases ('zincins'), catalytic domain"/>
    <property type="match status" value="1"/>
</dbReference>
<dbReference type="GO" id="GO:0005615">
    <property type="term" value="C:extracellular space"/>
    <property type="evidence" value="ECO:0007669"/>
    <property type="project" value="TreeGrafter"/>
</dbReference>
<feature type="domain" description="Peptidase M1 membrane alanine aminopeptidase" evidence="2">
    <location>
        <begin position="31"/>
        <end position="121"/>
    </location>
</feature>
<dbReference type="GO" id="GO:0042277">
    <property type="term" value="F:peptide binding"/>
    <property type="evidence" value="ECO:0007669"/>
    <property type="project" value="TreeGrafter"/>
</dbReference>
<dbReference type="Gene3D" id="1.10.390.10">
    <property type="entry name" value="Neutral Protease Domain 2"/>
    <property type="match status" value="1"/>
</dbReference>
<name>A0A016SRY3_9BILA</name>
<gene>
    <name evidence="4" type="primary">Acey_s0186.g1049</name>
    <name evidence="4" type="ORF">Y032_0186g1049</name>
</gene>
<evidence type="ECO:0000259" key="2">
    <source>
        <dbReference type="Pfam" id="PF01433"/>
    </source>
</evidence>
<reference evidence="5" key="1">
    <citation type="journal article" date="2015" name="Nat. Genet.">
        <title>The genome and transcriptome of the zoonotic hookworm Ancylostoma ceylanicum identify infection-specific gene families.</title>
        <authorList>
            <person name="Schwarz E.M."/>
            <person name="Hu Y."/>
            <person name="Antoshechkin I."/>
            <person name="Miller M.M."/>
            <person name="Sternberg P.W."/>
            <person name="Aroian R.V."/>
        </authorList>
    </citation>
    <scope>NUCLEOTIDE SEQUENCE</scope>
    <source>
        <strain evidence="5">HY135</strain>
    </source>
</reference>
<dbReference type="InterPro" id="IPR014782">
    <property type="entry name" value="Peptidase_M1_dom"/>
</dbReference>
<dbReference type="InterPro" id="IPR024571">
    <property type="entry name" value="ERAP1-like_C_dom"/>
</dbReference>
<dbReference type="AlphaFoldDB" id="A0A016SRY3"/>
<dbReference type="Proteomes" id="UP000024635">
    <property type="component" value="Unassembled WGS sequence"/>
</dbReference>
<dbReference type="Gene3D" id="1.25.50.20">
    <property type="match status" value="1"/>
</dbReference>
<dbReference type="GO" id="GO:0006508">
    <property type="term" value="P:proteolysis"/>
    <property type="evidence" value="ECO:0007669"/>
    <property type="project" value="TreeGrafter"/>
</dbReference>
<dbReference type="GO" id="GO:0070006">
    <property type="term" value="F:metalloaminopeptidase activity"/>
    <property type="evidence" value="ECO:0007669"/>
    <property type="project" value="TreeGrafter"/>
</dbReference>
<dbReference type="PANTHER" id="PTHR11533">
    <property type="entry name" value="PROTEASE M1 ZINC METALLOPROTEASE"/>
    <property type="match status" value="1"/>
</dbReference>
<organism evidence="4 5">
    <name type="scientific">Ancylostoma ceylanicum</name>
    <dbReference type="NCBI Taxonomy" id="53326"/>
    <lineage>
        <taxon>Eukaryota</taxon>
        <taxon>Metazoa</taxon>
        <taxon>Ecdysozoa</taxon>
        <taxon>Nematoda</taxon>
        <taxon>Chromadorea</taxon>
        <taxon>Rhabditida</taxon>
        <taxon>Rhabditina</taxon>
        <taxon>Rhabditomorpha</taxon>
        <taxon>Strongyloidea</taxon>
        <taxon>Ancylostomatidae</taxon>
        <taxon>Ancylostomatinae</taxon>
        <taxon>Ancylostoma</taxon>
    </lineage>
</organism>
<comment type="caution">
    <text evidence="4">The sequence shown here is derived from an EMBL/GenBank/DDBJ whole genome shotgun (WGS) entry which is preliminary data.</text>
</comment>
<dbReference type="InterPro" id="IPR027268">
    <property type="entry name" value="Peptidase_M4/M1_CTD_sf"/>
</dbReference>
<dbReference type="Gene3D" id="2.60.40.1910">
    <property type="match status" value="1"/>
</dbReference>
<dbReference type="GO" id="GO:0005737">
    <property type="term" value="C:cytoplasm"/>
    <property type="evidence" value="ECO:0007669"/>
    <property type="project" value="TreeGrafter"/>
</dbReference>
<sequence>MYEKVANFDFNPDLQVFSATFVMFRRDEENAVVEMERMLNDDSFVTSRPLSSIINSSSEVYESFDDISYAKGREIIRMIRKIIGEQKFRRGINHYLKKFRLRNARGDDLWRSIDEVLEDNIRGPNGGVLGMLYFGSQWTKQMGFPHVTVECLNSTTVRIKQDRYLKGSYSSELGKYSFPSYGYKWDVPLFYQLGKDEFGLKWLRREGPLYINIEHGKGPIVVNVGRRGYFRQNYDARCWENMIKQFKEDHKIYDALTRFGVISDAFAAAEIGRLDYETVFQLLTYLKKEEDRLVWHTVSRKFKDIVQFYGNELDLEVIKPRLRKILLGRYEKTYKSMDPASSATKNMSRKSINMSGTVEYSTKALSERSERFKISASTSNDIPAIDYWEKRRVGTDWARIRLLFPL</sequence>
<dbReference type="GO" id="GO:0043171">
    <property type="term" value="P:peptide catabolic process"/>
    <property type="evidence" value="ECO:0007669"/>
    <property type="project" value="TreeGrafter"/>
</dbReference>
<proteinExistence type="inferred from homology"/>
<comment type="similarity">
    <text evidence="1">Belongs to the peptidase M1 family.</text>
</comment>
<evidence type="ECO:0000256" key="1">
    <source>
        <dbReference type="ARBA" id="ARBA00010136"/>
    </source>
</evidence>
<accession>A0A016SRY3</accession>
<feature type="domain" description="ERAP1-like C-terminal" evidence="3">
    <location>
        <begin position="220"/>
        <end position="377"/>
    </location>
</feature>
<dbReference type="GO" id="GO:0016020">
    <property type="term" value="C:membrane"/>
    <property type="evidence" value="ECO:0007669"/>
    <property type="project" value="TreeGrafter"/>
</dbReference>
<keyword evidence="5" id="KW-1185">Reference proteome</keyword>
<evidence type="ECO:0000313" key="5">
    <source>
        <dbReference type="Proteomes" id="UP000024635"/>
    </source>
</evidence>
<dbReference type="EMBL" id="JARK01001522">
    <property type="protein sequence ID" value="EYB93049.1"/>
    <property type="molecule type" value="Genomic_DNA"/>
</dbReference>